<gene>
    <name evidence="2" type="ORF">BJG266_LOCUS38035</name>
    <name evidence="3" type="ORF">QVE165_LOCUS54919</name>
</gene>
<name>A0A815LS00_9BILA</name>
<organism evidence="2 5">
    <name type="scientific">Adineta steineri</name>
    <dbReference type="NCBI Taxonomy" id="433720"/>
    <lineage>
        <taxon>Eukaryota</taxon>
        <taxon>Metazoa</taxon>
        <taxon>Spiralia</taxon>
        <taxon>Gnathifera</taxon>
        <taxon>Rotifera</taxon>
        <taxon>Eurotatoria</taxon>
        <taxon>Bdelloidea</taxon>
        <taxon>Adinetida</taxon>
        <taxon>Adinetidae</taxon>
        <taxon>Adineta</taxon>
    </lineage>
</organism>
<evidence type="ECO:0000256" key="1">
    <source>
        <dbReference type="SAM" id="MobiDB-lite"/>
    </source>
</evidence>
<accession>A0A815LS00</accession>
<feature type="non-terminal residue" evidence="2">
    <location>
        <position position="1"/>
    </location>
</feature>
<dbReference type="EMBL" id="CAJNOM010001695">
    <property type="protein sequence ID" value="CAF1616570.1"/>
    <property type="molecule type" value="Genomic_DNA"/>
</dbReference>
<protein>
    <submittedName>
        <fullName evidence="2">Uncharacterized protein</fullName>
    </submittedName>
</protein>
<dbReference type="Proteomes" id="UP000663877">
    <property type="component" value="Unassembled WGS sequence"/>
</dbReference>
<comment type="caution">
    <text evidence="2">The sequence shown here is derived from an EMBL/GenBank/DDBJ whole genome shotgun (WGS) entry which is preliminary data.</text>
</comment>
<evidence type="ECO:0000313" key="3">
    <source>
        <dbReference type="EMBL" id="CAF1616570.1"/>
    </source>
</evidence>
<evidence type="ECO:0000313" key="4">
    <source>
        <dbReference type="Proteomes" id="UP000663832"/>
    </source>
</evidence>
<reference evidence="2" key="1">
    <citation type="submission" date="2021-02" db="EMBL/GenBank/DDBJ databases">
        <authorList>
            <person name="Nowell W R."/>
        </authorList>
    </citation>
    <scope>NUCLEOTIDE SEQUENCE</scope>
</reference>
<dbReference type="EMBL" id="CAJNOI010001368">
    <property type="protein sequence ID" value="CAF1407932.1"/>
    <property type="molecule type" value="Genomic_DNA"/>
</dbReference>
<keyword evidence="4" id="KW-1185">Reference proteome</keyword>
<evidence type="ECO:0000313" key="2">
    <source>
        <dbReference type="EMBL" id="CAF1407932.1"/>
    </source>
</evidence>
<sequence length="228" mass="25318">MSSLSSSSSSAPTPTSSSTLLMGAPTDYRRLPKCPRTASAIAQRIIEAAVVPSSEPATVPLPTQLDMIRIYNDKNVLFLGDSGARRRLTDCKGDFDGIFADFQLKFPNICTQIREAFPSTSTHDPVIIWLPPAPARLLTAIEDDQFQLLVNTCTKIIKQHKFELIETMEPWVEKRKDLYNETTHFLSPEGVRSLTIAITRQALKILGGPLIMYPIPILPQSLLLRTNP</sequence>
<feature type="compositionally biased region" description="Low complexity" evidence="1">
    <location>
        <begin position="1"/>
        <end position="21"/>
    </location>
</feature>
<dbReference type="AlphaFoldDB" id="A0A815LS00"/>
<evidence type="ECO:0000313" key="5">
    <source>
        <dbReference type="Proteomes" id="UP000663877"/>
    </source>
</evidence>
<dbReference type="Proteomes" id="UP000663832">
    <property type="component" value="Unassembled WGS sequence"/>
</dbReference>
<feature type="region of interest" description="Disordered" evidence="1">
    <location>
        <begin position="1"/>
        <end position="23"/>
    </location>
</feature>
<proteinExistence type="predicted"/>